<proteinExistence type="predicted"/>
<accession>A0AAV0WLV8</accession>
<dbReference type="AlphaFoldDB" id="A0AAV0WLV8"/>
<name>A0AAV0WLV8_9HEMI</name>
<gene>
    <name evidence="1" type="ORF">MEUPH1_LOCUS12339</name>
</gene>
<evidence type="ECO:0000313" key="2">
    <source>
        <dbReference type="Proteomes" id="UP001160148"/>
    </source>
</evidence>
<sequence>MWMVVQSLKDNSIKYVPKTWYNKKKQMCAWPIAKNYSKRLIEKMTPLHLFEYYWLPVKKIGRLYGSLEEARTKMYYARILTTLSVNREHTSTDITLKTSENKIIKSPPTVKSRIVEEPRSKMNSNILSNLSVNREHISTNATRKTIEKKITQTTPIIKSSIPKQHQRIEHDNKCTSTVTRVKDKKKDDCGMPKQDQQIEHNNNSTSTTMIRTKDNNKDNSDFQNQVLSLLTKMNEEITNLKSSFNMQQDTINRLDTFLKNTIGSQNSNKSSITFNMTCSH</sequence>
<dbReference type="EMBL" id="CARXXK010000002">
    <property type="protein sequence ID" value="CAI6356622.1"/>
    <property type="molecule type" value="Genomic_DNA"/>
</dbReference>
<organism evidence="1 2">
    <name type="scientific">Macrosiphum euphorbiae</name>
    <name type="common">potato aphid</name>
    <dbReference type="NCBI Taxonomy" id="13131"/>
    <lineage>
        <taxon>Eukaryota</taxon>
        <taxon>Metazoa</taxon>
        <taxon>Ecdysozoa</taxon>
        <taxon>Arthropoda</taxon>
        <taxon>Hexapoda</taxon>
        <taxon>Insecta</taxon>
        <taxon>Pterygota</taxon>
        <taxon>Neoptera</taxon>
        <taxon>Paraneoptera</taxon>
        <taxon>Hemiptera</taxon>
        <taxon>Sternorrhyncha</taxon>
        <taxon>Aphidomorpha</taxon>
        <taxon>Aphidoidea</taxon>
        <taxon>Aphididae</taxon>
        <taxon>Macrosiphini</taxon>
        <taxon>Macrosiphum</taxon>
    </lineage>
</organism>
<comment type="caution">
    <text evidence="1">The sequence shown here is derived from an EMBL/GenBank/DDBJ whole genome shotgun (WGS) entry which is preliminary data.</text>
</comment>
<protein>
    <submittedName>
        <fullName evidence="1">Uncharacterized protein</fullName>
    </submittedName>
</protein>
<evidence type="ECO:0000313" key="1">
    <source>
        <dbReference type="EMBL" id="CAI6356622.1"/>
    </source>
</evidence>
<keyword evidence="2" id="KW-1185">Reference proteome</keyword>
<dbReference type="Proteomes" id="UP001160148">
    <property type="component" value="Unassembled WGS sequence"/>
</dbReference>
<reference evidence="1 2" key="1">
    <citation type="submission" date="2023-01" db="EMBL/GenBank/DDBJ databases">
        <authorList>
            <person name="Whitehead M."/>
        </authorList>
    </citation>
    <scope>NUCLEOTIDE SEQUENCE [LARGE SCALE GENOMIC DNA]</scope>
</reference>